<dbReference type="PANTHER" id="PTHR41521:SF4">
    <property type="entry name" value="BLR0684 PROTEIN"/>
    <property type="match status" value="1"/>
</dbReference>
<dbReference type="Proteomes" id="UP000286997">
    <property type="component" value="Unassembled WGS sequence"/>
</dbReference>
<dbReference type="SUPFAM" id="SSF54909">
    <property type="entry name" value="Dimeric alpha+beta barrel"/>
    <property type="match status" value="1"/>
</dbReference>
<dbReference type="PANTHER" id="PTHR41521">
    <property type="match status" value="1"/>
</dbReference>
<organism evidence="2 3">
    <name type="scientific">Methylobacterium oryzihabitans</name>
    <dbReference type="NCBI Taxonomy" id="2499852"/>
    <lineage>
        <taxon>Bacteria</taxon>
        <taxon>Pseudomonadati</taxon>
        <taxon>Pseudomonadota</taxon>
        <taxon>Alphaproteobacteria</taxon>
        <taxon>Hyphomicrobiales</taxon>
        <taxon>Methylobacteriaceae</taxon>
        <taxon>Methylobacterium</taxon>
    </lineage>
</organism>
<evidence type="ECO:0000259" key="1">
    <source>
        <dbReference type="Pfam" id="PF07045"/>
    </source>
</evidence>
<dbReference type="EMBL" id="SACP01000003">
    <property type="protein sequence ID" value="RVU20631.1"/>
    <property type="molecule type" value="Genomic_DNA"/>
</dbReference>
<accession>A0A3S2VDQ2</accession>
<feature type="domain" description="DUF1330" evidence="1">
    <location>
        <begin position="4"/>
        <end position="95"/>
    </location>
</feature>
<dbReference type="OrthoDB" id="9806380at2"/>
<evidence type="ECO:0000313" key="2">
    <source>
        <dbReference type="EMBL" id="RVU20631.1"/>
    </source>
</evidence>
<sequence length="114" mass="12244">MARGYWIGRVDVTKPESYKNYVAANGAAFAKFGGRFLVRGGGFESVLGTSRERNVVIEFPSYADALACWNSPEYQDARAKQEGGAEIDLIVIEGYDGVQPGQTAAPVPPNPASE</sequence>
<name>A0A3S2VDQ2_9HYPH</name>
<dbReference type="Pfam" id="PF07045">
    <property type="entry name" value="DUF1330"/>
    <property type="match status" value="1"/>
</dbReference>
<dbReference type="AlphaFoldDB" id="A0A3S2VDQ2"/>
<reference evidence="2 3" key="1">
    <citation type="submission" date="2019-01" db="EMBL/GenBank/DDBJ databases">
        <authorList>
            <person name="Chen W.-M."/>
        </authorList>
    </citation>
    <scope>NUCLEOTIDE SEQUENCE [LARGE SCALE GENOMIC DNA]</scope>
    <source>
        <strain evidence="2 3">TER-1</strain>
    </source>
</reference>
<keyword evidence="3" id="KW-1185">Reference proteome</keyword>
<gene>
    <name evidence="2" type="ORF">EOE48_04590</name>
</gene>
<dbReference type="InterPro" id="IPR010753">
    <property type="entry name" value="DUF1330"/>
</dbReference>
<dbReference type="Gene3D" id="3.30.70.100">
    <property type="match status" value="1"/>
</dbReference>
<comment type="caution">
    <text evidence="2">The sequence shown here is derived from an EMBL/GenBank/DDBJ whole genome shotgun (WGS) entry which is preliminary data.</text>
</comment>
<proteinExistence type="predicted"/>
<dbReference type="RefSeq" id="WP_127727606.1">
    <property type="nucleotide sequence ID" value="NZ_SACP01000003.1"/>
</dbReference>
<evidence type="ECO:0000313" key="3">
    <source>
        <dbReference type="Proteomes" id="UP000286997"/>
    </source>
</evidence>
<dbReference type="InterPro" id="IPR011008">
    <property type="entry name" value="Dimeric_a/b-barrel"/>
</dbReference>
<protein>
    <submittedName>
        <fullName evidence="2">DUF1330 domain-containing protein</fullName>
    </submittedName>
</protein>